<proteinExistence type="predicted"/>
<evidence type="ECO:0000313" key="2">
    <source>
        <dbReference type="EMBL" id="KEY71070.1"/>
    </source>
</evidence>
<accession>A0A084B0J1</accession>
<dbReference type="EMBL" id="KL648363">
    <property type="protein sequence ID" value="KEY71070.1"/>
    <property type="molecule type" value="Genomic_DNA"/>
</dbReference>
<evidence type="ECO:0000256" key="1">
    <source>
        <dbReference type="SAM" id="MobiDB-lite"/>
    </source>
</evidence>
<name>A0A084B0J1_STACB</name>
<dbReference type="HOGENOM" id="CLU_1367035_0_0_1"/>
<reference evidence="2 3" key="1">
    <citation type="journal article" date="2014" name="BMC Genomics">
        <title>Comparative genome sequencing reveals chemotype-specific gene clusters in the toxigenic black mold Stachybotrys.</title>
        <authorList>
            <person name="Semeiks J."/>
            <person name="Borek D."/>
            <person name="Otwinowski Z."/>
            <person name="Grishin N.V."/>
        </authorList>
    </citation>
    <scope>NUCLEOTIDE SEQUENCE [LARGE SCALE GENOMIC DNA]</scope>
    <source>
        <strain evidence="3">CBS 109288 / IBT 7711</strain>
    </source>
</reference>
<evidence type="ECO:0000313" key="3">
    <source>
        <dbReference type="Proteomes" id="UP000028045"/>
    </source>
</evidence>
<dbReference type="Proteomes" id="UP000028045">
    <property type="component" value="Unassembled WGS sequence"/>
</dbReference>
<feature type="compositionally biased region" description="Low complexity" evidence="1">
    <location>
        <begin position="77"/>
        <end position="88"/>
    </location>
</feature>
<dbReference type="AlphaFoldDB" id="A0A084B0J1"/>
<feature type="region of interest" description="Disordered" evidence="1">
    <location>
        <begin position="63"/>
        <end position="125"/>
    </location>
</feature>
<sequence>MEERLSLQRGRPDCKRLNNGRGGGSGRTVVSPPQAGTLEAKLAPNSRRVRLRGCVVAWLHGPRAFPQHSTGSGKWTGGAATTGHQTAARQEELRSNEQGSQPPPVRKQAGTPEGLHSKPGVSAATKVSKRLVLPNPSVRPSIPIGPRCCCTRRAQHGGLMQRQRFAVEALRKDVAKSWTIPCQYCDSALPRLPKTASPGQ</sequence>
<organism evidence="2 3">
    <name type="scientific">Stachybotrys chartarum (strain CBS 109288 / IBT 7711)</name>
    <name type="common">Toxic black mold</name>
    <name type="synonym">Stilbospora chartarum</name>
    <dbReference type="NCBI Taxonomy" id="1280523"/>
    <lineage>
        <taxon>Eukaryota</taxon>
        <taxon>Fungi</taxon>
        <taxon>Dikarya</taxon>
        <taxon>Ascomycota</taxon>
        <taxon>Pezizomycotina</taxon>
        <taxon>Sordariomycetes</taxon>
        <taxon>Hypocreomycetidae</taxon>
        <taxon>Hypocreales</taxon>
        <taxon>Stachybotryaceae</taxon>
        <taxon>Stachybotrys</taxon>
    </lineage>
</organism>
<feature type="compositionally biased region" description="Basic and acidic residues" evidence="1">
    <location>
        <begin position="1"/>
        <end position="16"/>
    </location>
</feature>
<protein>
    <submittedName>
        <fullName evidence="2">Uncharacterized protein</fullName>
    </submittedName>
</protein>
<gene>
    <name evidence="2" type="ORF">S7711_10396</name>
</gene>
<feature type="region of interest" description="Disordered" evidence="1">
    <location>
        <begin position="1"/>
        <end position="36"/>
    </location>
</feature>
<keyword evidence="3" id="KW-1185">Reference proteome</keyword>